<evidence type="ECO:0000313" key="2">
    <source>
        <dbReference type="Proteomes" id="UP000307720"/>
    </source>
</evidence>
<organism evidence="1 2">
    <name type="scientific">Hominisplanchenecus murintestinalis</name>
    <dbReference type="NCBI Taxonomy" id="2941517"/>
    <lineage>
        <taxon>Bacteria</taxon>
        <taxon>Bacillati</taxon>
        <taxon>Bacillota</taxon>
        <taxon>Clostridia</taxon>
        <taxon>Lachnospirales</taxon>
        <taxon>Lachnospiraceae</taxon>
        <taxon>Hominisplanchenecus</taxon>
    </lineage>
</organism>
<name>A0AC61R012_9FIRM</name>
<protein>
    <submittedName>
        <fullName evidence="1">Uncharacterized protein</fullName>
    </submittedName>
</protein>
<accession>A0AC61R012</accession>
<evidence type="ECO:0000313" key="1">
    <source>
        <dbReference type="EMBL" id="TGX98211.1"/>
    </source>
</evidence>
<proteinExistence type="predicted"/>
<reference evidence="1" key="1">
    <citation type="submission" date="2019-04" db="EMBL/GenBank/DDBJ databases">
        <title>Microbes associate with the intestines of laboratory mice.</title>
        <authorList>
            <person name="Navarre W."/>
            <person name="Wong E."/>
            <person name="Huang K."/>
            <person name="Tropini C."/>
            <person name="Ng K."/>
            <person name="Yu B."/>
        </authorList>
    </citation>
    <scope>NUCLEOTIDE SEQUENCE</scope>
    <source>
        <strain evidence="1">NM72_1-8</strain>
    </source>
</reference>
<gene>
    <name evidence="1" type="ORF">E5357_09610</name>
</gene>
<dbReference type="Proteomes" id="UP000307720">
    <property type="component" value="Unassembled WGS sequence"/>
</dbReference>
<sequence length="290" mass="33782">MNRTRRGIWFVLNICFICMIFIMPASAKGKSAAKKNVPKKIVLNRTELLLYPGEERKLRVEYIKPEKASAKVVWKSKRKAVAAISPKGELKAGKPGKTTITAISKKNAKLKAVVKVIVKKRPEKKEKECVFGVKRQESNSLLNNYARMQRLDSVVFRSKEDILTYIKEAYMEDYTYNKYSFYYKKKINWNERKWRNMLSWTFLSEYFGMDFKKQSLVVFFDRNTNIVSLQTRFDDAGKLQGIIRFRPRSSEPLEPGIAVPAVITYDATTLKISKQDEAMIDYYQFQAVEE</sequence>
<dbReference type="EMBL" id="SRZB01000020">
    <property type="protein sequence ID" value="TGX98211.1"/>
    <property type="molecule type" value="Genomic_DNA"/>
</dbReference>
<comment type="caution">
    <text evidence="1">The sequence shown here is derived from an EMBL/GenBank/DDBJ whole genome shotgun (WGS) entry which is preliminary data.</text>
</comment>
<keyword evidence="2" id="KW-1185">Reference proteome</keyword>